<keyword evidence="1" id="KW-0472">Membrane</keyword>
<dbReference type="RefSeq" id="WP_317996364.1">
    <property type="nucleotide sequence ID" value="NZ_AP025523.1"/>
</dbReference>
<evidence type="ECO:0000313" key="3">
    <source>
        <dbReference type="EMBL" id="BDE05313.1"/>
    </source>
</evidence>
<dbReference type="AlphaFoldDB" id="A0AAN1XTB6"/>
<keyword evidence="1" id="KW-0812">Transmembrane</keyword>
<dbReference type="CDD" id="cd00293">
    <property type="entry name" value="USP-like"/>
    <property type="match status" value="1"/>
</dbReference>
<dbReference type="Proteomes" id="UP001317532">
    <property type="component" value="Chromosome"/>
</dbReference>
<dbReference type="SUPFAM" id="SSF52402">
    <property type="entry name" value="Adenine nucleotide alpha hydrolases-like"/>
    <property type="match status" value="1"/>
</dbReference>
<evidence type="ECO:0000313" key="4">
    <source>
        <dbReference type="Proteomes" id="UP001317532"/>
    </source>
</evidence>
<evidence type="ECO:0000259" key="2">
    <source>
        <dbReference type="Pfam" id="PF00582"/>
    </source>
</evidence>
<dbReference type="EMBL" id="AP025523">
    <property type="protein sequence ID" value="BDE05313.1"/>
    <property type="molecule type" value="Genomic_DNA"/>
</dbReference>
<organism evidence="3 4">
    <name type="scientific">Vulcanimicrobium alpinum</name>
    <dbReference type="NCBI Taxonomy" id="3016050"/>
    <lineage>
        <taxon>Bacteria</taxon>
        <taxon>Bacillati</taxon>
        <taxon>Vulcanimicrobiota</taxon>
        <taxon>Vulcanimicrobiia</taxon>
        <taxon>Vulcanimicrobiales</taxon>
        <taxon>Vulcanimicrobiaceae</taxon>
        <taxon>Vulcanimicrobium</taxon>
    </lineage>
</organism>
<gene>
    <name evidence="3" type="ORF">WPS_05890</name>
</gene>
<proteinExistence type="predicted"/>
<dbReference type="Pfam" id="PF00582">
    <property type="entry name" value="Usp"/>
    <property type="match status" value="1"/>
</dbReference>
<protein>
    <recommendedName>
        <fullName evidence="2">UspA domain-containing protein</fullName>
    </recommendedName>
</protein>
<feature type="domain" description="UspA" evidence="2">
    <location>
        <begin position="50"/>
        <end position="181"/>
    </location>
</feature>
<name>A0AAN1XTB6_UNVUL</name>
<dbReference type="InterPro" id="IPR006016">
    <property type="entry name" value="UspA"/>
</dbReference>
<feature type="transmembrane region" description="Helical" evidence="1">
    <location>
        <begin position="7"/>
        <end position="27"/>
    </location>
</feature>
<keyword evidence="4" id="KW-1185">Reference proteome</keyword>
<sequence length="206" mass="21935">MIAIHPLGVLIALVIVALIGATIYWMLHPPPAPADIVAERAEAALEEMAGSIIVVFSEDIHSEHMMVLAARLARRERAELLAVYIVEVPLILPQGAQMPQEDRRAIEALATAEAIAQHGGVTIRTDVIHARQVSTAVVDLAKRESANLIMLGSYREGKYTGAPLGRAIESIASSAQCDVLIGVPGPHGRMLTLERPPAAARRNGAG</sequence>
<evidence type="ECO:0000256" key="1">
    <source>
        <dbReference type="SAM" id="Phobius"/>
    </source>
</evidence>
<accession>A0AAN1XTB6</accession>
<dbReference type="InterPro" id="IPR014729">
    <property type="entry name" value="Rossmann-like_a/b/a_fold"/>
</dbReference>
<keyword evidence="1" id="KW-1133">Transmembrane helix</keyword>
<dbReference type="KEGG" id="vab:WPS_05890"/>
<dbReference type="Gene3D" id="3.40.50.620">
    <property type="entry name" value="HUPs"/>
    <property type="match status" value="1"/>
</dbReference>
<reference evidence="3 4" key="1">
    <citation type="journal article" date="2022" name="ISME Commun">
        <title>Vulcanimicrobium alpinus gen. nov. sp. nov., the first cultivated representative of the candidate phylum 'Eremiobacterota', is a metabolically versatile aerobic anoxygenic phototroph.</title>
        <authorList>
            <person name="Yabe S."/>
            <person name="Muto K."/>
            <person name="Abe K."/>
            <person name="Yokota A."/>
            <person name="Staudigel H."/>
            <person name="Tebo B.M."/>
        </authorList>
    </citation>
    <scope>NUCLEOTIDE SEQUENCE [LARGE SCALE GENOMIC DNA]</scope>
    <source>
        <strain evidence="3 4">WC8-2</strain>
    </source>
</reference>